<dbReference type="Pfam" id="PF01055">
    <property type="entry name" value="Glyco_hydro_31_2nd"/>
    <property type="match status" value="1"/>
</dbReference>
<evidence type="ECO:0000259" key="3">
    <source>
        <dbReference type="Pfam" id="PF01055"/>
    </source>
</evidence>
<dbReference type="GO" id="GO:0005975">
    <property type="term" value="P:carbohydrate metabolic process"/>
    <property type="evidence" value="ECO:0007669"/>
    <property type="project" value="InterPro"/>
</dbReference>
<gene>
    <name evidence="6" type="ORF">IC621_20265</name>
</gene>
<dbReference type="SUPFAM" id="SSF51445">
    <property type="entry name" value="(Trans)glycosidases"/>
    <property type="match status" value="1"/>
</dbReference>
<sequence>MEKTKFCLKEKTQHSVTFHSPVTNYSITVYVLEDDLFRVYLREKELLSKTWMVAPGMEDVPYEGREKTDFSPFSLPTYHITEEDHSCSIETEKIKVTIDLTKLVLFWYYKKDDKWILIANDRKTQSYNMDSRLGEGIYHYMERHPDEQYFGLGEKAGNVNKYGKRFRMVSYDAMGYDAEFTDPLYKHVPYYLTRNVNTNISYGIFYDSMSSSVFDMGLELDNYHGHYRYFQSDEGDLDYYFFVGPTIEKVVKRVSWLTGKTILPPKWSLGYSGSTMSYTDAPNAQDKLEEFMERTEKEDILCDSFQLSSGYTSIGDKRYVFNWNTQKVPDPQGLMENFHKHGIKVCANIKPCLLIDHPAYQELHARSMFIQNGAGGSEVSQFWDDLGSYLDFSNQETFTWWKDRVKDSLLKYGIDSTWNDNNEFEVWNKEAVCHGFGTKAPFERFRALQPLLMMKASYEAQKEYDPESRPFLISRSGCSGMQRYVQTWSGDNYTSWKTIKFNIKMGISLSLSGIYNFGHDVGGFSGPSPEPELLIRWVQNGIFHPRFTIHSWNDDETVNEPWMYPEYTTIIRELIKFRHALTPYFYTALYLAHAEYDPIIKPTFYQFENDKQTFEECDDFMVGEWLLVPSVVKKGEKLRNVYLPEHSYGWYDFHTGKHYNGGQTITLNAPLEQPPLLVKAGGMIPLNKAEVTAAAKEKDQREIRLFPPKGQGEAVSMLYEDDGISNQSNSLIFTFKMICTTEMIELEVIQEGSYQPSYSEMTFVLPKDEARQVTINGKPAKTLTI</sequence>
<feature type="domain" description="Glycoside hydrolase family 31 N-terminal" evidence="4">
    <location>
        <begin position="27"/>
        <end position="215"/>
    </location>
</feature>
<feature type="domain" description="Glycoside hydrolase family 31 TIM barrel" evidence="3">
    <location>
        <begin position="262"/>
        <end position="588"/>
    </location>
</feature>
<accession>A0A926NRA0</accession>
<dbReference type="SUPFAM" id="SSF51011">
    <property type="entry name" value="Glycosyl hydrolase domain"/>
    <property type="match status" value="1"/>
</dbReference>
<evidence type="ECO:0000256" key="1">
    <source>
        <dbReference type="ARBA" id="ARBA00007806"/>
    </source>
</evidence>
<dbReference type="InterPro" id="IPR025887">
    <property type="entry name" value="Glyco_hydro_31_N_dom"/>
</dbReference>
<proteinExistence type="inferred from homology"/>
<reference evidence="6" key="1">
    <citation type="submission" date="2020-09" db="EMBL/GenBank/DDBJ databases">
        <title>A novel bacterium of genus Bacillus, isolated from South China Sea.</title>
        <authorList>
            <person name="Huang H."/>
            <person name="Mo K."/>
            <person name="Hu Y."/>
        </authorList>
    </citation>
    <scope>NUCLEOTIDE SEQUENCE</scope>
    <source>
        <strain evidence="6">IB182487</strain>
    </source>
</reference>
<name>A0A926NRA0_9BACI</name>
<evidence type="ECO:0000256" key="2">
    <source>
        <dbReference type="RuleBase" id="RU361185"/>
    </source>
</evidence>
<dbReference type="InterPro" id="IPR017853">
    <property type="entry name" value="GH"/>
</dbReference>
<dbReference type="SUPFAM" id="SSF74650">
    <property type="entry name" value="Galactose mutarotase-like"/>
    <property type="match status" value="1"/>
</dbReference>
<protein>
    <submittedName>
        <fullName evidence="6">Glycoside hydrolase family 31 protein</fullName>
    </submittedName>
</protein>
<dbReference type="Pfam" id="PF13802">
    <property type="entry name" value="Gal_mutarotas_2"/>
    <property type="match status" value="1"/>
</dbReference>
<feature type="domain" description="Glycosyl hydrolase family 31 C-terminal" evidence="5">
    <location>
        <begin position="597"/>
        <end position="684"/>
    </location>
</feature>
<dbReference type="GO" id="GO:0004553">
    <property type="term" value="F:hydrolase activity, hydrolyzing O-glycosyl compounds"/>
    <property type="evidence" value="ECO:0007669"/>
    <property type="project" value="InterPro"/>
</dbReference>
<keyword evidence="2 6" id="KW-0378">Hydrolase</keyword>
<dbReference type="Gene3D" id="2.60.40.1760">
    <property type="entry name" value="glycosyl hydrolase (family 31)"/>
    <property type="match status" value="1"/>
</dbReference>
<dbReference type="Proteomes" id="UP000626844">
    <property type="component" value="Unassembled WGS sequence"/>
</dbReference>
<dbReference type="Gene3D" id="2.60.40.1180">
    <property type="entry name" value="Golgi alpha-mannosidase II"/>
    <property type="match status" value="2"/>
</dbReference>
<dbReference type="EMBL" id="JACXAI010000033">
    <property type="protein sequence ID" value="MBD1382542.1"/>
    <property type="molecule type" value="Genomic_DNA"/>
</dbReference>
<keyword evidence="7" id="KW-1185">Reference proteome</keyword>
<comment type="caution">
    <text evidence="6">The sequence shown here is derived from an EMBL/GenBank/DDBJ whole genome shotgun (WGS) entry which is preliminary data.</text>
</comment>
<evidence type="ECO:0000259" key="4">
    <source>
        <dbReference type="Pfam" id="PF13802"/>
    </source>
</evidence>
<dbReference type="RefSeq" id="WP_191160845.1">
    <property type="nucleotide sequence ID" value="NZ_JACXAI010000033.1"/>
</dbReference>
<evidence type="ECO:0000313" key="6">
    <source>
        <dbReference type="EMBL" id="MBD1382542.1"/>
    </source>
</evidence>
<dbReference type="Pfam" id="PF21365">
    <property type="entry name" value="Glyco_hydro_31_3rd"/>
    <property type="match status" value="1"/>
</dbReference>
<comment type="similarity">
    <text evidence="1 2">Belongs to the glycosyl hydrolase 31 family.</text>
</comment>
<dbReference type="GO" id="GO:0030246">
    <property type="term" value="F:carbohydrate binding"/>
    <property type="evidence" value="ECO:0007669"/>
    <property type="project" value="InterPro"/>
</dbReference>
<dbReference type="PANTHER" id="PTHR22762">
    <property type="entry name" value="ALPHA-GLUCOSIDASE"/>
    <property type="match status" value="1"/>
</dbReference>
<dbReference type="CDD" id="cd06599">
    <property type="entry name" value="GH31_glycosidase_Aec37"/>
    <property type="match status" value="1"/>
</dbReference>
<dbReference type="InterPro" id="IPR011013">
    <property type="entry name" value="Gal_mutarotase_sf_dom"/>
</dbReference>
<evidence type="ECO:0000259" key="5">
    <source>
        <dbReference type="Pfam" id="PF21365"/>
    </source>
</evidence>
<dbReference type="Gene3D" id="3.20.20.80">
    <property type="entry name" value="Glycosidases"/>
    <property type="match status" value="1"/>
</dbReference>
<dbReference type="AlphaFoldDB" id="A0A926NRA0"/>
<dbReference type="CDD" id="cd14752">
    <property type="entry name" value="GH31_N"/>
    <property type="match status" value="1"/>
</dbReference>
<evidence type="ECO:0000313" key="7">
    <source>
        <dbReference type="Proteomes" id="UP000626844"/>
    </source>
</evidence>
<dbReference type="PANTHER" id="PTHR22762:SF165">
    <property type="entry name" value="PUTATIVE (AFU_ORTHOLOGUE AFUA_1G06560)-RELATED"/>
    <property type="match status" value="1"/>
</dbReference>
<dbReference type="InterPro" id="IPR048395">
    <property type="entry name" value="Glyco_hydro_31_C"/>
</dbReference>
<keyword evidence="2" id="KW-0326">Glycosidase</keyword>
<organism evidence="6 7">
    <name type="scientific">Metabacillus arenae</name>
    <dbReference type="NCBI Taxonomy" id="2771434"/>
    <lineage>
        <taxon>Bacteria</taxon>
        <taxon>Bacillati</taxon>
        <taxon>Bacillota</taxon>
        <taxon>Bacilli</taxon>
        <taxon>Bacillales</taxon>
        <taxon>Bacillaceae</taxon>
        <taxon>Metabacillus</taxon>
    </lineage>
</organism>
<dbReference type="InterPro" id="IPR013780">
    <property type="entry name" value="Glyco_hydro_b"/>
</dbReference>
<dbReference type="InterPro" id="IPR000322">
    <property type="entry name" value="Glyco_hydro_31_TIM"/>
</dbReference>